<evidence type="ECO:0000313" key="2">
    <source>
        <dbReference type="EMBL" id="SVB00236.1"/>
    </source>
</evidence>
<sequence>MTNLTMSPESVEEPATPRRVLFVAYHYPPMRSAGTQRAAKFSQYLPEFGYEPQVLTTSAFGVDRQGALGEGALRAWEPIGLYRRWRNPAARDDAAAAARVRTGAGTSRLRRWRERLLIPDGQISWVPAAAMAALRRLQVGDLDLIFTTSPPPSSLLLGRFLRRQTGLPWVADFRDAWTFDPLDPDLLRQPFRHAIEQRMEAAVVADADLIITATHTAADDLCRRYPAAGRRVRVITNGFDPADSSIMPEGRLFNDDAGEVDVVPPLEPMQIPAVDEPVRLVHTGSFTYSHPLRSPAPLLTALKYMLVDDERWSQRLR</sequence>
<feature type="non-terminal residue" evidence="2">
    <location>
        <position position="317"/>
    </location>
</feature>
<dbReference type="EMBL" id="UINC01025160">
    <property type="protein sequence ID" value="SVB00236.1"/>
    <property type="molecule type" value="Genomic_DNA"/>
</dbReference>
<name>A0A382AFF7_9ZZZZ</name>
<dbReference type="AlphaFoldDB" id="A0A382AFF7"/>
<organism evidence="2">
    <name type="scientific">marine metagenome</name>
    <dbReference type="NCBI Taxonomy" id="408172"/>
    <lineage>
        <taxon>unclassified sequences</taxon>
        <taxon>metagenomes</taxon>
        <taxon>ecological metagenomes</taxon>
    </lineage>
</organism>
<dbReference type="Pfam" id="PF13439">
    <property type="entry name" value="Glyco_transf_4"/>
    <property type="match status" value="1"/>
</dbReference>
<dbReference type="SUPFAM" id="SSF53756">
    <property type="entry name" value="UDP-Glycosyltransferase/glycogen phosphorylase"/>
    <property type="match status" value="1"/>
</dbReference>
<accession>A0A382AFF7</accession>
<proteinExistence type="predicted"/>
<feature type="domain" description="Glycosyltransferase subfamily 4-like N-terminal" evidence="1">
    <location>
        <begin position="93"/>
        <end position="242"/>
    </location>
</feature>
<dbReference type="Gene3D" id="3.40.50.2000">
    <property type="entry name" value="Glycogen Phosphorylase B"/>
    <property type="match status" value="1"/>
</dbReference>
<gene>
    <name evidence="2" type="ORF">METZ01_LOCUS153090</name>
</gene>
<protein>
    <recommendedName>
        <fullName evidence="1">Glycosyltransferase subfamily 4-like N-terminal domain-containing protein</fullName>
    </recommendedName>
</protein>
<dbReference type="InterPro" id="IPR028098">
    <property type="entry name" value="Glyco_trans_4-like_N"/>
</dbReference>
<evidence type="ECO:0000259" key="1">
    <source>
        <dbReference type="Pfam" id="PF13439"/>
    </source>
</evidence>
<reference evidence="2" key="1">
    <citation type="submission" date="2018-05" db="EMBL/GenBank/DDBJ databases">
        <authorList>
            <person name="Lanie J.A."/>
            <person name="Ng W.-L."/>
            <person name="Kazmierczak K.M."/>
            <person name="Andrzejewski T.M."/>
            <person name="Davidsen T.M."/>
            <person name="Wayne K.J."/>
            <person name="Tettelin H."/>
            <person name="Glass J.I."/>
            <person name="Rusch D."/>
            <person name="Podicherti R."/>
            <person name="Tsui H.-C.T."/>
            <person name="Winkler M.E."/>
        </authorList>
    </citation>
    <scope>NUCLEOTIDE SEQUENCE</scope>
</reference>